<organism evidence="1 2">
    <name type="scientific">Paramecium sonneborni</name>
    <dbReference type="NCBI Taxonomy" id="65129"/>
    <lineage>
        <taxon>Eukaryota</taxon>
        <taxon>Sar</taxon>
        <taxon>Alveolata</taxon>
        <taxon>Ciliophora</taxon>
        <taxon>Intramacronucleata</taxon>
        <taxon>Oligohymenophorea</taxon>
        <taxon>Peniculida</taxon>
        <taxon>Parameciidae</taxon>
        <taxon>Paramecium</taxon>
    </lineage>
</organism>
<keyword evidence="2" id="KW-1185">Reference proteome</keyword>
<dbReference type="OrthoDB" id="296591at2759"/>
<sequence length="212" mass="25142">MGQLCSTGTKIKIKIYNSKEIMIILEKEQTKKNLESISIQFKNSIFNLFQMIDTQMAQNKQKLLFETDRSNAHNSIHKFLRILMNQYYIPFQQNFMNVAYPIIEICVARILIESYLAMKTLKSREEIWWNSNYFQIRKRVLVQEFKMDVKPQKPSIEAPFIEYLQLLIDIIDALLSQACIVNQKEKKTTQQISESHTDTNIFYSELRKNIDL</sequence>
<evidence type="ECO:0000313" key="2">
    <source>
        <dbReference type="Proteomes" id="UP000692954"/>
    </source>
</evidence>
<gene>
    <name evidence="1" type="ORF">PSON_ATCC_30995.1.T0020405</name>
</gene>
<protein>
    <submittedName>
        <fullName evidence="1">Uncharacterized protein</fullName>
    </submittedName>
</protein>
<name>A0A8S1JXW7_9CILI</name>
<evidence type="ECO:0000313" key="1">
    <source>
        <dbReference type="EMBL" id="CAD8047463.1"/>
    </source>
</evidence>
<accession>A0A8S1JXW7</accession>
<comment type="caution">
    <text evidence="1">The sequence shown here is derived from an EMBL/GenBank/DDBJ whole genome shotgun (WGS) entry which is preliminary data.</text>
</comment>
<reference evidence="1" key="1">
    <citation type="submission" date="2021-01" db="EMBL/GenBank/DDBJ databases">
        <authorList>
            <consortium name="Genoscope - CEA"/>
            <person name="William W."/>
        </authorList>
    </citation>
    <scope>NUCLEOTIDE SEQUENCE</scope>
</reference>
<dbReference type="EMBL" id="CAJJDN010000002">
    <property type="protein sequence ID" value="CAD8047463.1"/>
    <property type="molecule type" value="Genomic_DNA"/>
</dbReference>
<proteinExistence type="predicted"/>
<dbReference type="AlphaFoldDB" id="A0A8S1JXW7"/>
<dbReference type="Proteomes" id="UP000692954">
    <property type="component" value="Unassembled WGS sequence"/>
</dbReference>